<evidence type="ECO:0000256" key="3">
    <source>
        <dbReference type="ARBA" id="ARBA00023125"/>
    </source>
</evidence>
<keyword evidence="9" id="KW-1185">Reference proteome</keyword>
<dbReference type="InterPro" id="IPR013762">
    <property type="entry name" value="Integrase-like_cat_sf"/>
</dbReference>
<dbReference type="InterPro" id="IPR050808">
    <property type="entry name" value="Phage_Integrase"/>
</dbReference>
<evidence type="ECO:0000256" key="5">
    <source>
        <dbReference type="PROSITE-ProRule" id="PRU01248"/>
    </source>
</evidence>
<evidence type="ECO:0000259" key="7">
    <source>
        <dbReference type="PROSITE" id="PS51900"/>
    </source>
</evidence>
<comment type="caution">
    <text evidence="8">The sequence shown here is derived from an EMBL/GenBank/DDBJ whole genome shotgun (WGS) entry which is preliminary data.</text>
</comment>
<dbReference type="Pfam" id="PF14659">
    <property type="entry name" value="Phage_int_SAM_3"/>
    <property type="match status" value="1"/>
</dbReference>
<dbReference type="PANTHER" id="PTHR30629">
    <property type="entry name" value="PROPHAGE INTEGRASE"/>
    <property type="match status" value="1"/>
</dbReference>
<keyword evidence="2" id="KW-0229">DNA integration</keyword>
<dbReference type="Gene3D" id="1.10.150.130">
    <property type="match status" value="1"/>
</dbReference>
<dbReference type="InterPro" id="IPR004107">
    <property type="entry name" value="Integrase_SAM-like_N"/>
</dbReference>
<dbReference type="InterPro" id="IPR010998">
    <property type="entry name" value="Integrase_recombinase_N"/>
</dbReference>
<proteinExistence type="inferred from homology"/>
<dbReference type="Gene3D" id="1.10.443.10">
    <property type="entry name" value="Intergrase catalytic core"/>
    <property type="match status" value="1"/>
</dbReference>
<keyword evidence="3 5" id="KW-0238">DNA-binding</keyword>
<protein>
    <submittedName>
        <fullName evidence="8">Tyrosine-type recombinase/integrase</fullName>
    </submittedName>
</protein>
<dbReference type="InterPro" id="IPR011010">
    <property type="entry name" value="DNA_brk_join_enz"/>
</dbReference>
<dbReference type="PROSITE" id="PS51900">
    <property type="entry name" value="CB"/>
    <property type="match status" value="1"/>
</dbReference>
<evidence type="ECO:0000256" key="1">
    <source>
        <dbReference type="ARBA" id="ARBA00008857"/>
    </source>
</evidence>
<reference evidence="9" key="1">
    <citation type="journal article" date="2019" name="Int. J. Syst. Evol. Microbiol.">
        <title>The Global Catalogue of Microorganisms (GCM) 10K type strain sequencing project: providing services to taxonomists for standard genome sequencing and annotation.</title>
        <authorList>
            <consortium name="The Broad Institute Genomics Platform"/>
            <consortium name="The Broad Institute Genome Sequencing Center for Infectious Disease"/>
            <person name="Wu L."/>
            <person name="Ma J."/>
        </authorList>
    </citation>
    <scope>NUCLEOTIDE SEQUENCE [LARGE SCALE GENOMIC DNA]</scope>
    <source>
        <strain evidence="9">KCTC 3950</strain>
    </source>
</reference>
<evidence type="ECO:0000259" key="6">
    <source>
        <dbReference type="PROSITE" id="PS51898"/>
    </source>
</evidence>
<evidence type="ECO:0000313" key="8">
    <source>
        <dbReference type="EMBL" id="MFD2614463.1"/>
    </source>
</evidence>
<dbReference type="InterPro" id="IPR044068">
    <property type="entry name" value="CB"/>
</dbReference>
<dbReference type="InterPro" id="IPR002104">
    <property type="entry name" value="Integrase_catalytic"/>
</dbReference>
<dbReference type="EMBL" id="JBHUME010000012">
    <property type="protein sequence ID" value="MFD2614463.1"/>
    <property type="molecule type" value="Genomic_DNA"/>
</dbReference>
<dbReference type="Proteomes" id="UP001597541">
    <property type="component" value="Unassembled WGS sequence"/>
</dbReference>
<organism evidence="8 9">
    <name type="scientific">Paenibacillus gansuensis</name>
    <dbReference type="NCBI Taxonomy" id="306542"/>
    <lineage>
        <taxon>Bacteria</taxon>
        <taxon>Bacillati</taxon>
        <taxon>Bacillota</taxon>
        <taxon>Bacilli</taxon>
        <taxon>Bacillales</taxon>
        <taxon>Paenibacillaceae</taxon>
        <taxon>Paenibacillus</taxon>
    </lineage>
</organism>
<accession>A0ABW5PI58</accession>
<comment type="similarity">
    <text evidence="1">Belongs to the 'phage' integrase family.</text>
</comment>
<evidence type="ECO:0000313" key="9">
    <source>
        <dbReference type="Proteomes" id="UP001597541"/>
    </source>
</evidence>
<evidence type="ECO:0000256" key="2">
    <source>
        <dbReference type="ARBA" id="ARBA00022908"/>
    </source>
</evidence>
<keyword evidence="4" id="KW-0233">DNA recombination</keyword>
<dbReference type="PANTHER" id="PTHR30629:SF2">
    <property type="entry name" value="PROPHAGE INTEGRASE INTS-RELATED"/>
    <property type="match status" value="1"/>
</dbReference>
<name>A0ABW5PI58_9BACL</name>
<evidence type="ECO:0000256" key="4">
    <source>
        <dbReference type="ARBA" id="ARBA00023172"/>
    </source>
</evidence>
<dbReference type="SUPFAM" id="SSF56349">
    <property type="entry name" value="DNA breaking-rejoining enzymes"/>
    <property type="match status" value="1"/>
</dbReference>
<dbReference type="PROSITE" id="PS51898">
    <property type="entry name" value="TYR_RECOMBINASE"/>
    <property type="match status" value="1"/>
</dbReference>
<dbReference type="CDD" id="cd01189">
    <property type="entry name" value="INT_ICEBs1_C_like"/>
    <property type="match status" value="1"/>
</dbReference>
<gene>
    <name evidence="8" type="ORF">ACFSUF_18790</name>
</gene>
<sequence length="401" mass="46157">MASIEKRGKNSWRFVVEAGYDPNGKRIKRSKTIKIEDEALLRTTRKLKDFLDMELAKFKIEVEAGEYVSPEKMSFSSFVIEWKNKYAIKTLSPSTLTAYMAYLNKRILPVLGHKRIDEIKPIHIVNLISSITDSPREGLGHEGTISSGTVAFILRILKNVFSRAAEWKLIKESPAAGIKKPKVNYKEFEIYNEDEIERLFAALENEPPQWRVMIALALTTGLRRGELLGLEWHHIDLENGLLEVRQTLSGNALDGQPILSEPKTKQSRRILSLPESMIEELKFFKQVNEKAKNVLGDRWKGENRYFVFSKHDGEPYHHKAPYLWFRRFLLRHKLRHIRFHDLRHTSASLLISQGVHAKLISSRLGHSSISTTMNIYGHALRSADREVASKLNNLLPGRKNK</sequence>
<dbReference type="Pfam" id="PF00589">
    <property type="entry name" value="Phage_integrase"/>
    <property type="match status" value="1"/>
</dbReference>
<feature type="domain" description="Core-binding (CB)" evidence="7">
    <location>
        <begin position="73"/>
        <end position="165"/>
    </location>
</feature>
<dbReference type="RefSeq" id="WP_377605358.1">
    <property type="nucleotide sequence ID" value="NZ_JBHUME010000012.1"/>
</dbReference>
<feature type="domain" description="Tyr recombinase" evidence="6">
    <location>
        <begin position="186"/>
        <end position="389"/>
    </location>
</feature>